<dbReference type="OrthoDB" id="8477619at2"/>
<dbReference type="EMBL" id="FXAM01000001">
    <property type="protein sequence ID" value="SMF96126.1"/>
    <property type="molecule type" value="Genomic_DNA"/>
</dbReference>
<protein>
    <submittedName>
        <fullName evidence="1">Uncharacterized protein</fullName>
    </submittedName>
</protein>
<organism evidence="1 2">
    <name type="scientific">Methylomagnum ishizawai</name>
    <dbReference type="NCBI Taxonomy" id="1760988"/>
    <lineage>
        <taxon>Bacteria</taxon>
        <taxon>Pseudomonadati</taxon>
        <taxon>Pseudomonadota</taxon>
        <taxon>Gammaproteobacteria</taxon>
        <taxon>Methylococcales</taxon>
        <taxon>Methylococcaceae</taxon>
        <taxon>Methylomagnum</taxon>
    </lineage>
</organism>
<keyword evidence="2" id="KW-1185">Reference proteome</keyword>
<proteinExistence type="predicted"/>
<dbReference type="STRING" id="1760988.SAMN02949497_3510"/>
<dbReference type="RefSeq" id="WP_085214934.1">
    <property type="nucleotide sequence ID" value="NZ_FXAM01000001.1"/>
</dbReference>
<reference evidence="1 2" key="1">
    <citation type="submission" date="2016-12" db="EMBL/GenBank/DDBJ databases">
        <authorList>
            <person name="Song W.-J."/>
            <person name="Kurnit D.M."/>
        </authorList>
    </citation>
    <scope>NUCLEOTIDE SEQUENCE [LARGE SCALE GENOMIC DNA]</scope>
    <source>
        <strain evidence="1 2">175</strain>
    </source>
</reference>
<dbReference type="AlphaFoldDB" id="A0A1Y6D0L6"/>
<dbReference type="Proteomes" id="UP000192923">
    <property type="component" value="Unassembled WGS sequence"/>
</dbReference>
<accession>A0A1Y6D0L6</accession>
<name>A0A1Y6D0L6_9GAMM</name>
<sequence>MAITEADLKLFHSQEDSDFDSGGGMQTAAEIVDGALHNLFDARAQLDEVGGRVKIRKLFAGVDTDTQDRLQRGHLALTEIPADDRVFATLFSTRDYFDRHAAHAAYIEAYYVPAGKWNGYVYGTQVKGARAVEIWQRETAALPEVGTTYVLIQDEGGAAQIEQYVLCTNVAKRIGTFTDTLGDYTKAIVTMTISERLNHSFTGPDVSRVDPSADGTKAILRQTTAAGAAQYYGTKSLVAAADQNAQVVVVDTPFVQLVPASTMPVPHLDLNPNAVDTTLVPADNGVVSVALYANFGAGITLSLGSPLQIGSLSIQAGTTTLTDGKGTLYSGTTAVGTVNYPEGKITGSIACPPYPGLKTARFKPAAPLTTPQQSHAIKVAANTQFLVYTGILPTPPLPGTARIAYRAQGRWYELADPGDGVLVGVDSSYGVAQIRFATRSFTLSLTVLPDVDTWIVVTYGDASHTHSLAGTTLPKASVILDTVHDLAPGAVALSWAGGGATAQDDGHGGLVGGATGAVQYGANRIILQFGSLPPSDMEITATITPHINAHETLTAQVDSGGNIALALAHGNIIPGSIYLYLTVRPDWEAPLGYGLDETARLGFYDNGNGIFPDLDSAINYVGGTLGLTNPLSARPWWKPHWVLRDDGRFVMVEGSVEDITARIPDGARIDVYYTYGAPGSPAVETFTVSELSLDLTPSTMEAIVPGSLRLVLGDKTYVDLAGSISIYNPNTGELTGAGSLDYGSGRATLTDWSSGANAPSLSGLATRIGPVVVDEIAFRAPGAPVQVGSVTLTATDTAGNTVTATSDNTGLIAASGVAGRFNYKAGVGQVRFGDMVVAAGNEDQPWYSPALVVGGQIWKPRWVLADSIRYNCVTTSYLPVDSTRLGLDVARLPSTGQVPFVEAGNLALVHHTGTVTVPSPTAGATVDLGRADLERLWVRDANGQRVPGDRYTADLDAGTLTWAAPLPLAGYTPPLTVHHRIMHKTYVSDVTIDGAIVLQLPLPHDFPAGSLFSTVLETGDLQGHVERIFSQSIWEGVWSDVVVGGSPDAQYNQVDAPILVSNHSTKDRYALVFQTASTFQVVSKARGILARDIALGADYTLFNHVTNKPEWTVYSAGWGVGWQPGNVLRFDVVGAAFPVEIALTIQAGTHTVDLDHFTLEFMGDI</sequence>
<evidence type="ECO:0000313" key="2">
    <source>
        <dbReference type="Proteomes" id="UP000192923"/>
    </source>
</evidence>
<evidence type="ECO:0000313" key="1">
    <source>
        <dbReference type="EMBL" id="SMF96126.1"/>
    </source>
</evidence>
<gene>
    <name evidence="1" type="ORF">SAMN02949497_3510</name>
</gene>